<dbReference type="PANTHER" id="PTHR43311">
    <property type="entry name" value="GLUTAMATE--TRNA LIGASE"/>
    <property type="match status" value="1"/>
</dbReference>
<protein>
    <recommendedName>
        <fullName evidence="7">Glutamate--tRNA ligase</fullName>
        <ecNumber evidence="7">6.1.1.17</ecNumber>
    </recommendedName>
    <alternativeName>
        <fullName evidence="7">Glutamyl-tRNA synthetase</fullName>
        <shortName evidence="7">GluRS</shortName>
    </alternativeName>
</protein>
<comment type="catalytic activity">
    <reaction evidence="7">
        <text>tRNA(Glu) + L-glutamate + ATP = L-glutamyl-tRNA(Glu) + AMP + diphosphate</text>
        <dbReference type="Rhea" id="RHEA:23540"/>
        <dbReference type="Rhea" id="RHEA-COMP:9663"/>
        <dbReference type="Rhea" id="RHEA-COMP:9680"/>
        <dbReference type="ChEBI" id="CHEBI:29985"/>
        <dbReference type="ChEBI" id="CHEBI:30616"/>
        <dbReference type="ChEBI" id="CHEBI:33019"/>
        <dbReference type="ChEBI" id="CHEBI:78442"/>
        <dbReference type="ChEBI" id="CHEBI:78520"/>
        <dbReference type="ChEBI" id="CHEBI:456215"/>
        <dbReference type="EC" id="6.1.1.17"/>
    </reaction>
</comment>
<dbReference type="PANTHER" id="PTHR43311:SF2">
    <property type="entry name" value="GLUTAMATE--TRNA LIGASE, MITOCHONDRIAL-RELATED"/>
    <property type="match status" value="1"/>
</dbReference>
<evidence type="ECO:0000259" key="9">
    <source>
        <dbReference type="Pfam" id="PF19269"/>
    </source>
</evidence>
<dbReference type="Pfam" id="PF00749">
    <property type="entry name" value="tRNA-synt_1c"/>
    <property type="match status" value="1"/>
</dbReference>
<proteinExistence type="inferred from homology"/>
<feature type="short sequence motif" description="'KMSKS' region" evidence="7">
    <location>
        <begin position="258"/>
        <end position="262"/>
    </location>
</feature>
<name>A0A2H0YP22_9BACT</name>
<gene>
    <name evidence="7" type="primary">gltX</name>
    <name evidence="10" type="ORF">COT32_00860</name>
</gene>
<evidence type="ECO:0000256" key="7">
    <source>
        <dbReference type="HAMAP-Rule" id="MF_00022"/>
    </source>
</evidence>
<feature type="domain" description="Glutamyl/glutaminyl-tRNA synthetase class Ib catalytic" evidence="8">
    <location>
        <begin position="19"/>
        <end position="326"/>
    </location>
</feature>
<keyword evidence="7" id="KW-0963">Cytoplasm</keyword>
<evidence type="ECO:0000256" key="4">
    <source>
        <dbReference type="ARBA" id="ARBA00022840"/>
    </source>
</evidence>
<dbReference type="GO" id="GO:0000049">
    <property type="term" value="F:tRNA binding"/>
    <property type="evidence" value="ECO:0007669"/>
    <property type="project" value="InterPro"/>
</dbReference>
<dbReference type="SUPFAM" id="SSF48163">
    <property type="entry name" value="An anticodon-binding domain of class I aminoacyl-tRNA synthetases"/>
    <property type="match status" value="1"/>
</dbReference>
<keyword evidence="4 7" id="KW-0067">ATP-binding</keyword>
<feature type="domain" description="Aminoacyl-tRNA synthetase class I anticodon-binding" evidence="9">
    <location>
        <begin position="378"/>
        <end position="514"/>
    </location>
</feature>
<feature type="binding site" evidence="7">
    <location>
        <position position="261"/>
    </location>
    <ligand>
        <name>ATP</name>
        <dbReference type="ChEBI" id="CHEBI:30616"/>
    </ligand>
</feature>
<dbReference type="NCBIfam" id="TIGR00464">
    <property type="entry name" value="gltX_bact"/>
    <property type="match status" value="1"/>
</dbReference>
<feature type="short sequence motif" description="'HIGH' region" evidence="7">
    <location>
        <begin position="26"/>
        <end position="36"/>
    </location>
</feature>
<sequence length="519" mass="60285">MEPITQTLKEKFQFIKPGEVRTRFAPSPTGFLHIGSARTALFNYLFAKKYQGIFVLRIEDTDRERSKPEFEENIIEGLKWLGIEWDEGPYKQSERKDIYAKYLEKLLKEGKAYHCFCSEEELEVQRQEQMSRGLAPRYNGKCAKLSLEEVERNLSEGKKSVIKFKILAKKIVFKDIIRGRIEFDTSLMGDISIAKDLETPLYNFAVVVDDFEMKISHVIRGEDLLPNTPVQILLQETLGFPQPHYAHLPLILGPDKSKLSKRHGVVSLKEYKNKGYLPETLINFIAFLGWNPGTEREIFSLASLVKEFLIERVQKGGAVFNIKRLDFLNGFYIRQKSPEKLTELCIPYLTQEGLIEPIFKTEQYPPAYGGISITQSYRIAETREEINFDYLKKIVVIYQERLKKLSEISELTDFFFKKKLDYKKELFSWKNMTEKEINDSFNKLEKIISKIKENNWEKENLETVLLLEAEKVGDRGYLLWPLRVALTGKEASAGPFEIAEILGKEITLKRIKEARSLVK</sequence>
<evidence type="ECO:0000313" key="11">
    <source>
        <dbReference type="Proteomes" id="UP000231472"/>
    </source>
</evidence>
<dbReference type="Gene3D" id="1.10.10.350">
    <property type="match status" value="1"/>
</dbReference>
<dbReference type="Gene3D" id="3.40.50.620">
    <property type="entry name" value="HUPs"/>
    <property type="match status" value="1"/>
</dbReference>
<keyword evidence="5 7" id="KW-0648">Protein biosynthesis</keyword>
<dbReference type="GO" id="GO:0004818">
    <property type="term" value="F:glutamate-tRNA ligase activity"/>
    <property type="evidence" value="ECO:0007669"/>
    <property type="project" value="UniProtKB-UniRule"/>
</dbReference>
<comment type="similarity">
    <text evidence="1 7">Belongs to the class-I aminoacyl-tRNA synthetase family. Glutamate--tRNA ligase type 1 subfamily.</text>
</comment>
<evidence type="ECO:0000256" key="3">
    <source>
        <dbReference type="ARBA" id="ARBA00022741"/>
    </source>
</evidence>
<dbReference type="AlphaFoldDB" id="A0A2H0YP22"/>
<dbReference type="InterPro" id="IPR020751">
    <property type="entry name" value="aa-tRNA-synth_I_codon-bd_sub2"/>
</dbReference>
<keyword evidence="3 7" id="KW-0547">Nucleotide-binding</keyword>
<dbReference type="GO" id="GO:0005524">
    <property type="term" value="F:ATP binding"/>
    <property type="evidence" value="ECO:0007669"/>
    <property type="project" value="UniProtKB-UniRule"/>
</dbReference>
<dbReference type="InterPro" id="IPR033910">
    <property type="entry name" value="GluRS_core"/>
</dbReference>
<evidence type="ECO:0000256" key="5">
    <source>
        <dbReference type="ARBA" id="ARBA00022917"/>
    </source>
</evidence>
<evidence type="ECO:0000259" key="8">
    <source>
        <dbReference type="Pfam" id="PF00749"/>
    </source>
</evidence>
<reference evidence="11" key="1">
    <citation type="submission" date="2017-09" db="EMBL/GenBank/DDBJ databases">
        <title>Depth-based differentiation of microbial function through sediment-hosted aquifers and enrichment of novel symbionts in the deep terrestrial subsurface.</title>
        <authorList>
            <person name="Probst A.J."/>
            <person name="Ladd B."/>
            <person name="Jarett J.K."/>
            <person name="Geller-Mcgrath D.E."/>
            <person name="Sieber C.M.K."/>
            <person name="Emerson J.B."/>
            <person name="Anantharaman K."/>
            <person name="Thomas B.C."/>
            <person name="Malmstrom R."/>
            <person name="Stieglmeier M."/>
            <person name="Klingl A."/>
            <person name="Woyke T."/>
            <person name="Ryan C.M."/>
            <person name="Banfield J.F."/>
        </authorList>
    </citation>
    <scope>NUCLEOTIDE SEQUENCE [LARGE SCALE GENOMIC DNA]</scope>
</reference>
<comment type="subunit">
    <text evidence="7">Monomer.</text>
</comment>
<dbReference type="InterPro" id="IPR014729">
    <property type="entry name" value="Rossmann-like_a/b/a_fold"/>
</dbReference>
<dbReference type="GO" id="GO:0006424">
    <property type="term" value="P:glutamyl-tRNA aminoacylation"/>
    <property type="evidence" value="ECO:0007669"/>
    <property type="project" value="UniProtKB-UniRule"/>
</dbReference>
<dbReference type="InterPro" id="IPR020058">
    <property type="entry name" value="Glu/Gln-tRNA-synth_Ib_cat-dom"/>
</dbReference>
<organism evidence="10 11">
    <name type="scientific">Candidatus Nealsonbacteria bacterium CG08_land_8_20_14_0_20_36_22</name>
    <dbReference type="NCBI Taxonomy" id="1974704"/>
    <lineage>
        <taxon>Bacteria</taxon>
        <taxon>Candidatus Nealsoniibacteriota</taxon>
    </lineage>
</organism>
<dbReference type="FunFam" id="3.40.50.620:FF:000045">
    <property type="entry name" value="Glutamate--tRNA ligase, mitochondrial"/>
    <property type="match status" value="1"/>
</dbReference>
<dbReference type="Pfam" id="PF19269">
    <property type="entry name" value="Anticodon_2"/>
    <property type="match status" value="1"/>
</dbReference>
<dbReference type="InterPro" id="IPR049940">
    <property type="entry name" value="GluQ/Sye"/>
</dbReference>
<comment type="function">
    <text evidence="7">Catalyzes the attachment of glutamate to tRNA(Glu) in a two-step reaction: glutamate is first activated by ATP to form Glu-AMP and then transferred to the acceptor end of tRNA(Glu).</text>
</comment>
<dbReference type="Proteomes" id="UP000231472">
    <property type="component" value="Unassembled WGS sequence"/>
</dbReference>
<comment type="caution">
    <text evidence="7">Lacks conserved residue(s) required for the propagation of feature annotation.</text>
</comment>
<dbReference type="SUPFAM" id="SSF52374">
    <property type="entry name" value="Nucleotidylyl transferase"/>
    <property type="match status" value="1"/>
</dbReference>
<keyword evidence="2 7" id="KW-0436">Ligase</keyword>
<accession>A0A2H0YP22</accession>
<dbReference type="HAMAP" id="MF_00022">
    <property type="entry name" value="Glu_tRNA_synth_type1"/>
    <property type="match status" value="1"/>
</dbReference>
<dbReference type="EMBL" id="PEYC01000018">
    <property type="protein sequence ID" value="PIS40241.1"/>
    <property type="molecule type" value="Genomic_DNA"/>
</dbReference>
<keyword evidence="6 7" id="KW-0030">Aminoacyl-tRNA synthetase</keyword>
<dbReference type="InterPro" id="IPR045462">
    <property type="entry name" value="aa-tRNA-synth_I_cd-bd"/>
</dbReference>
<dbReference type="CDD" id="cd00808">
    <property type="entry name" value="GluRS_core"/>
    <property type="match status" value="1"/>
</dbReference>
<dbReference type="GO" id="GO:0008270">
    <property type="term" value="F:zinc ion binding"/>
    <property type="evidence" value="ECO:0007669"/>
    <property type="project" value="InterPro"/>
</dbReference>
<evidence type="ECO:0000256" key="6">
    <source>
        <dbReference type="ARBA" id="ARBA00023146"/>
    </source>
</evidence>
<evidence type="ECO:0000256" key="2">
    <source>
        <dbReference type="ARBA" id="ARBA00022598"/>
    </source>
</evidence>
<dbReference type="PRINTS" id="PR00987">
    <property type="entry name" value="TRNASYNTHGLU"/>
</dbReference>
<evidence type="ECO:0000256" key="1">
    <source>
        <dbReference type="ARBA" id="ARBA00007894"/>
    </source>
</evidence>
<dbReference type="InterPro" id="IPR004527">
    <property type="entry name" value="Glu-tRNA-ligase_bac/mito"/>
</dbReference>
<dbReference type="InterPro" id="IPR000924">
    <property type="entry name" value="Glu/Gln-tRNA-synth"/>
</dbReference>
<evidence type="ECO:0000313" key="10">
    <source>
        <dbReference type="EMBL" id="PIS40241.1"/>
    </source>
</evidence>
<dbReference type="InterPro" id="IPR008925">
    <property type="entry name" value="aa_tRNA-synth_I_cd-bd_sf"/>
</dbReference>
<comment type="caution">
    <text evidence="10">The sequence shown here is derived from an EMBL/GenBank/DDBJ whole genome shotgun (WGS) entry which is preliminary data.</text>
</comment>
<dbReference type="GO" id="GO:0005829">
    <property type="term" value="C:cytosol"/>
    <property type="evidence" value="ECO:0007669"/>
    <property type="project" value="TreeGrafter"/>
</dbReference>
<comment type="subcellular location">
    <subcellularLocation>
        <location evidence="7">Cytoplasm</location>
    </subcellularLocation>
</comment>
<dbReference type="EC" id="6.1.1.17" evidence="7"/>